<keyword evidence="2" id="KW-1133">Transmembrane helix</keyword>
<keyword evidence="1" id="KW-0175">Coiled coil</keyword>
<feature type="coiled-coil region" evidence="1">
    <location>
        <begin position="81"/>
        <end position="108"/>
    </location>
</feature>
<evidence type="ECO:0000313" key="4">
    <source>
        <dbReference type="Proteomes" id="UP000229757"/>
    </source>
</evidence>
<evidence type="ECO:0000313" key="3">
    <source>
        <dbReference type="EMBL" id="ATX77952.1"/>
    </source>
</evidence>
<protein>
    <submittedName>
        <fullName evidence="3">MSHA biogenesis protein MshJ</fullName>
    </submittedName>
</protein>
<organism evidence="3 4">
    <name type="scientific">Reinekea forsetii</name>
    <dbReference type="NCBI Taxonomy" id="1336806"/>
    <lineage>
        <taxon>Bacteria</taxon>
        <taxon>Pseudomonadati</taxon>
        <taxon>Pseudomonadota</taxon>
        <taxon>Gammaproteobacteria</taxon>
        <taxon>Oceanospirillales</taxon>
        <taxon>Saccharospirillaceae</taxon>
        <taxon>Reinekea</taxon>
    </lineage>
</organism>
<gene>
    <name evidence="3" type="primary">mshJ</name>
    <name evidence="3" type="ORF">REIFOR_02831</name>
</gene>
<proteinExistence type="predicted"/>
<dbReference type="RefSeq" id="WP_100258173.1">
    <property type="nucleotide sequence ID" value="NZ_CP011797.1"/>
</dbReference>
<keyword evidence="2" id="KW-0472">Membrane</keyword>
<evidence type="ECO:0000256" key="1">
    <source>
        <dbReference type="SAM" id="Coils"/>
    </source>
</evidence>
<keyword evidence="2" id="KW-0812">Transmembrane</keyword>
<dbReference type="EMBL" id="CP011797">
    <property type="protein sequence ID" value="ATX77952.1"/>
    <property type="molecule type" value="Genomic_DNA"/>
</dbReference>
<name>A0A2K8KTK6_9GAMM</name>
<sequence length="215" mass="24441">MLNRQSYALRLLIDRRSMRERVMIVLLIGAAVLLLTWAGLRLTGFDKHTLILERIGRIQTDVARYQATLSGLETARNNPKIIALKNSNDDLQMQLDSLQDRIARIDESLMSPDRMVALLKELLDKQGQLALVSFQVQPVTVIESDVDGAQLFYQHALKLELEGGFDALIAYLAKIEALPTQLFWDALTIQTESFPLMRIELIVHTLSQDKDWLNV</sequence>
<dbReference type="Proteomes" id="UP000229757">
    <property type="component" value="Chromosome"/>
</dbReference>
<dbReference type="OrthoDB" id="9151209at2"/>
<dbReference type="KEGG" id="rfo:REIFOR_02831"/>
<reference evidence="3 4" key="1">
    <citation type="journal article" date="2017" name="Environ. Microbiol.">
        <title>Genomic and physiological analyses of 'Reinekea forsetii' reveal a versatile opportunistic lifestyle during spring algae blooms.</title>
        <authorList>
            <person name="Avci B."/>
            <person name="Hahnke R.L."/>
            <person name="Chafee M."/>
            <person name="Fischer T."/>
            <person name="Gruber-Vodicka H."/>
            <person name="Tegetmeyer H.E."/>
            <person name="Harder J."/>
            <person name="Fuchs B.M."/>
            <person name="Amann R.I."/>
            <person name="Teeling H."/>
        </authorList>
    </citation>
    <scope>NUCLEOTIDE SEQUENCE [LARGE SCALE GENOMIC DNA]</scope>
    <source>
        <strain evidence="3 4">Hel1_31_D35</strain>
    </source>
</reference>
<keyword evidence="4" id="KW-1185">Reference proteome</keyword>
<feature type="transmembrane region" description="Helical" evidence="2">
    <location>
        <begin position="21"/>
        <end position="40"/>
    </location>
</feature>
<evidence type="ECO:0000256" key="2">
    <source>
        <dbReference type="SAM" id="Phobius"/>
    </source>
</evidence>
<dbReference type="AlphaFoldDB" id="A0A2K8KTK6"/>
<accession>A0A2K8KTK6</accession>